<sequence length="438" mass="48459">MVTARKSSHHHSPPAENEDWSPSLVSVLDHPASTLPFKLALGGIIFCSLFMSWAWFGKVDEVSKGQGKLIPKGETAKVHPVELGKIDHILVKEGETVQAGQVLAKFETEVETNEIERLKQLLQVGQLELQQTQTLLDKAYLEAQKQAEIARLQAQAQETVIVQARLGAATNEQILAQLKGDATAQKQRLQRLEPLVTEGAFSREQIFTLEQSLRDRQRSIIESRGNLQKALVEVDHLQADLRQKQAEAQQQQLATQQQIRQLQIKLTELQAKTTETQSSLAIAKAKLKHQYLYAPIAGVVLSLNVHQRGEVLQPGQTIAEIAPQGNPLVLTTKLPSSEAGFVKVGMPVKIKLDAFPYQDYGVIKGSVLSISHDSKPDERLGQVYRVDISLAQAVINYKGQRLKVQAGQTGTAEIITKQRRVADVLFDPIKKLQGSFAL</sequence>
<evidence type="ECO:0000256" key="8">
    <source>
        <dbReference type="SAM" id="Phobius"/>
    </source>
</evidence>
<dbReference type="Gene3D" id="2.40.50.100">
    <property type="match status" value="1"/>
</dbReference>
<evidence type="ECO:0000256" key="1">
    <source>
        <dbReference type="ARBA" id="ARBA00004167"/>
    </source>
</evidence>
<dbReference type="GO" id="GO:0016020">
    <property type="term" value="C:membrane"/>
    <property type="evidence" value="ECO:0007669"/>
    <property type="project" value="UniProtKB-SubCell"/>
</dbReference>
<dbReference type="AlphaFoldDB" id="A0A7C3KCW3"/>
<evidence type="ECO:0000256" key="5">
    <source>
        <dbReference type="ARBA" id="ARBA00023136"/>
    </source>
</evidence>
<evidence type="ECO:0000256" key="4">
    <source>
        <dbReference type="ARBA" id="ARBA00022989"/>
    </source>
</evidence>
<dbReference type="Gene3D" id="2.40.30.170">
    <property type="match status" value="1"/>
</dbReference>
<keyword evidence="5 8" id="KW-0472">Membrane</keyword>
<evidence type="ECO:0000256" key="3">
    <source>
        <dbReference type="ARBA" id="ARBA00022692"/>
    </source>
</evidence>
<comment type="caution">
    <text evidence="11">The sequence shown here is derived from an EMBL/GenBank/DDBJ whole genome shotgun (WGS) entry which is preliminary data.</text>
</comment>
<reference evidence="11" key="1">
    <citation type="journal article" date="2020" name="mSystems">
        <title>Genome- and Community-Level Interaction Insights into Carbon Utilization and Element Cycling Functions of Hydrothermarchaeota in Hydrothermal Sediment.</title>
        <authorList>
            <person name="Zhou Z."/>
            <person name="Liu Y."/>
            <person name="Xu W."/>
            <person name="Pan J."/>
            <person name="Luo Z.H."/>
            <person name="Li M."/>
        </authorList>
    </citation>
    <scope>NUCLEOTIDE SEQUENCE [LARGE SCALE GENOMIC DNA]</scope>
    <source>
        <strain evidence="11">SpSt-418</strain>
    </source>
</reference>
<comment type="subcellular location">
    <subcellularLocation>
        <location evidence="1">Membrane</location>
        <topology evidence="1">Single-pass membrane protein</topology>
    </subcellularLocation>
</comment>
<dbReference type="SUPFAM" id="SSF111369">
    <property type="entry name" value="HlyD-like secretion proteins"/>
    <property type="match status" value="2"/>
</dbReference>
<dbReference type="InterPro" id="IPR058982">
    <property type="entry name" value="Beta-barrel_AprE"/>
</dbReference>
<evidence type="ECO:0000256" key="2">
    <source>
        <dbReference type="ARBA" id="ARBA00009477"/>
    </source>
</evidence>
<evidence type="ECO:0000256" key="7">
    <source>
        <dbReference type="SAM" id="MobiDB-lite"/>
    </source>
</evidence>
<feature type="domain" description="AprE-like beta-barrel" evidence="10">
    <location>
        <begin position="328"/>
        <end position="416"/>
    </location>
</feature>
<dbReference type="PRINTS" id="PR01490">
    <property type="entry name" value="RTXTOXIND"/>
</dbReference>
<evidence type="ECO:0000259" key="10">
    <source>
        <dbReference type="Pfam" id="PF26002"/>
    </source>
</evidence>
<evidence type="ECO:0000259" key="9">
    <source>
        <dbReference type="Pfam" id="PF25984"/>
    </source>
</evidence>
<keyword evidence="4 8" id="KW-1133">Transmembrane helix</keyword>
<feature type="coiled-coil region" evidence="6">
    <location>
        <begin position="227"/>
        <end position="272"/>
    </location>
</feature>
<feature type="compositionally biased region" description="Basic residues" evidence="7">
    <location>
        <begin position="1"/>
        <end position="12"/>
    </location>
</feature>
<keyword evidence="3 8" id="KW-0812">Transmembrane</keyword>
<keyword evidence="6" id="KW-0175">Coiled coil</keyword>
<feature type="domain" description="YknX-like barrel-sandwich hybrid" evidence="9">
    <location>
        <begin position="82"/>
        <end position="308"/>
    </location>
</feature>
<evidence type="ECO:0000313" key="11">
    <source>
        <dbReference type="EMBL" id="HFM96847.1"/>
    </source>
</evidence>
<dbReference type="Pfam" id="PF26002">
    <property type="entry name" value="Beta-barrel_AprE"/>
    <property type="match status" value="1"/>
</dbReference>
<feature type="region of interest" description="Disordered" evidence="7">
    <location>
        <begin position="1"/>
        <end position="21"/>
    </location>
</feature>
<dbReference type="PANTHER" id="PTHR30386:SF26">
    <property type="entry name" value="TRANSPORT PROTEIN COMB"/>
    <property type="match status" value="1"/>
</dbReference>
<comment type="similarity">
    <text evidence="2">Belongs to the membrane fusion protein (MFP) (TC 8.A.1) family.</text>
</comment>
<feature type="transmembrane region" description="Helical" evidence="8">
    <location>
        <begin position="35"/>
        <end position="56"/>
    </location>
</feature>
<accession>A0A7C3KCW3</accession>
<proteinExistence type="inferred from homology"/>
<dbReference type="InterPro" id="IPR058639">
    <property type="entry name" value="BSH_YknX-like"/>
</dbReference>
<evidence type="ECO:0000256" key="6">
    <source>
        <dbReference type="SAM" id="Coils"/>
    </source>
</evidence>
<protein>
    <submittedName>
        <fullName evidence="11">HlyD family efflux transporter periplasmic adaptor subunit</fullName>
    </submittedName>
</protein>
<organism evidence="11">
    <name type="scientific">Oscillatoriales cyanobacterium SpSt-418</name>
    <dbReference type="NCBI Taxonomy" id="2282169"/>
    <lineage>
        <taxon>Bacteria</taxon>
        <taxon>Bacillati</taxon>
        <taxon>Cyanobacteriota</taxon>
        <taxon>Cyanophyceae</taxon>
        <taxon>Oscillatoriophycideae</taxon>
        <taxon>Oscillatoriales</taxon>
    </lineage>
</organism>
<dbReference type="InterPro" id="IPR050739">
    <property type="entry name" value="MFP"/>
</dbReference>
<dbReference type="Pfam" id="PF25984">
    <property type="entry name" value="BSH_YknX"/>
    <property type="match status" value="1"/>
</dbReference>
<dbReference type="EMBL" id="DSRU01000047">
    <property type="protein sequence ID" value="HFM96847.1"/>
    <property type="molecule type" value="Genomic_DNA"/>
</dbReference>
<name>A0A7C3KCW3_9CYAN</name>
<gene>
    <name evidence="11" type="ORF">ENR64_03605</name>
</gene>
<dbReference type="PANTHER" id="PTHR30386">
    <property type="entry name" value="MEMBRANE FUSION SUBUNIT OF EMRAB-TOLC MULTIDRUG EFFLUX PUMP"/>
    <property type="match status" value="1"/>
</dbReference>